<organism evidence="3 4">
    <name type="scientific">Serratia fonticola</name>
    <dbReference type="NCBI Taxonomy" id="47917"/>
    <lineage>
        <taxon>Bacteria</taxon>
        <taxon>Pseudomonadati</taxon>
        <taxon>Pseudomonadota</taxon>
        <taxon>Gammaproteobacteria</taxon>
        <taxon>Enterobacterales</taxon>
        <taxon>Yersiniaceae</taxon>
        <taxon>Serratia</taxon>
    </lineage>
</organism>
<dbReference type="PANTHER" id="PTHR33755">
    <property type="entry name" value="TOXIN PARE1-RELATED"/>
    <property type="match status" value="1"/>
</dbReference>
<evidence type="ECO:0000256" key="1">
    <source>
        <dbReference type="ARBA" id="ARBA00006226"/>
    </source>
</evidence>
<dbReference type="InterPro" id="IPR051803">
    <property type="entry name" value="TA_system_RelE-like_toxin"/>
</dbReference>
<proteinExistence type="inferred from homology"/>
<gene>
    <name evidence="3" type="ORF">H8J20_11015</name>
</gene>
<evidence type="ECO:0000313" key="4">
    <source>
        <dbReference type="Proteomes" id="UP000659084"/>
    </source>
</evidence>
<dbReference type="InterPro" id="IPR007712">
    <property type="entry name" value="RelE/ParE_toxin"/>
</dbReference>
<comment type="caution">
    <text evidence="3">The sequence shown here is derived from an EMBL/GenBank/DDBJ whole genome shotgun (WGS) entry which is preliminary data.</text>
</comment>
<sequence>MRVHWTKQALDDSQQIWDYLVEKNPDAAIKMDELFEATAERLAAFPFMGHEGEVVGTSEVFPHQNYRLVYEIQSNTVWIVALVHTSLLWPRTTP</sequence>
<name>A0AAW3WQK5_SERFO</name>
<dbReference type="Gene3D" id="3.30.2310.20">
    <property type="entry name" value="RelE-like"/>
    <property type="match status" value="1"/>
</dbReference>
<evidence type="ECO:0000256" key="2">
    <source>
        <dbReference type="ARBA" id="ARBA00022649"/>
    </source>
</evidence>
<reference evidence="3" key="1">
    <citation type="submission" date="2020-08" db="EMBL/GenBank/DDBJ databases">
        <title>Food and environmental bacterial isolates.</title>
        <authorList>
            <person name="Richter L."/>
            <person name="Du Plessis E.M."/>
            <person name="Duvenage S."/>
            <person name="Allam M."/>
            <person name="Korsten L."/>
        </authorList>
    </citation>
    <scope>NUCLEOTIDE SEQUENCE</scope>
    <source>
        <strain evidence="3">UPMP2127</strain>
    </source>
</reference>
<dbReference type="PANTHER" id="PTHR33755:SF6">
    <property type="entry name" value="PLASMID STABILIZATION SYSTEM PROTEIN"/>
    <property type="match status" value="1"/>
</dbReference>
<dbReference type="InterPro" id="IPR035093">
    <property type="entry name" value="RelE/ParE_toxin_dom_sf"/>
</dbReference>
<keyword evidence="2" id="KW-1277">Toxin-antitoxin system</keyword>
<dbReference type="RefSeq" id="WP_179252861.1">
    <property type="nucleotide sequence ID" value="NZ_JACBIV010000010.1"/>
</dbReference>
<dbReference type="Proteomes" id="UP000659084">
    <property type="component" value="Unassembled WGS sequence"/>
</dbReference>
<dbReference type="NCBIfam" id="TIGR02385">
    <property type="entry name" value="RelE_StbE"/>
    <property type="match status" value="1"/>
</dbReference>
<dbReference type="Pfam" id="PF05016">
    <property type="entry name" value="ParE_toxin"/>
    <property type="match status" value="1"/>
</dbReference>
<comment type="similarity">
    <text evidence="1">Belongs to the RelE toxin family.</text>
</comment>
<accession>A0AAW3WQK5</accession>
<protein>
    <submittedName>
        <fullName evidence="3">Type II toxin-antitoxin system RelE/ParE family toxin</fullName>
    </submittedName>
</protein>
<dbReference type="EMBL" id="JACNYO010000008">
    <property type="protein sequence ID" value="MBC3212670.1"/>
    <property type="molecule type" value="Genomic_DNA"/>
</dbReference>
<evidence type="ECO:0000313" key="3">
    <source>
        <dbReference type="EMBL" id="MBC3212670.1"/>
    </source>
</evidence>
<dbReference type="AlphaFoldDB" id="A0AAW3WQK5"/>